<dbReference type="KEGG" id="vg:13405867"/>
<reference evidence="2 3" key="1">
    <citation type="journal article" date="2012" name="J. Virol.">
        <title>Complete Genome Sequence of Celeribacter Bacteriophage P12053L.</title>
        <authorList>
            <person name="Kang I."/>
            <person name="Jang H."/>
            <person name="Oh H.M."/>
            <person name="Cho J.C."/>
        </authorList>
    </citation>
    <scope>NUCLEOTIDE SEQUENCE [LARGE SCALE GENOMIC DNA]</scope>
</reference>
<organism evidence="2 3">
    <name type="scientific">Celeribacter phage P12053L</name>
    <dbReference type="NCBI Taxonomy" id="1197951"/>
    <lineage>
        <taxon>Viruses</taxon>
        <taxon>Duplodnaviria</taxon>
        <taxon>Heunggongvirae</taxon>
        <taxon>Uroviricota</taxon>
        <taxon>Caudoviricetes</taxon>
        <taxon>Zobellviridae</taxon>
        <taxon>Cobavirinae</taxon>
        <taxon>Siovirus</taxon>
        <taxon>Siovirus coreense</taxon>
    </lineage>
</organism>
<dbReference type="Pfam" id="PF14090">
    <property type="entry name" value="HTH_39"/>
    <property type="match status" value="1"/>
</dbReference>
<sequence length="69" mass="8070">MTNTQHTNILKHLKTAKGLTVREALIEYSISSLTKRVHELRGLGYDIESVRKKHPVTGQRYTRYFLLEE</sequence>
<accession>I6RSZ5</accession>
<dbReference type="EMBL" id="JQ809650">
    <property type="protein sequence ID" value="AFM54608.1"/>
    <property type="molecule type" value="Genomic_DNA"/>
</dbReference>
<protein>
    <recommendedName>
        <fullName evidence="1">Winged helix-turn-helix domain-containing protein</fullName>
    </recommendedName>
</protein>
<proteinExistence type="predicted"/>
<dbReference type="RefSeq" id="YP_006560888.1">
    <property type="nucleotide sequence ID" value="NC_018280.1"/>
</dbReference>
<name>I6RSZ5_9CAUD</name>
<dbReference type="GeneID" id="13405867"/>
<keyword evidence="3" id="KW-1185">Reference proteome</keyword>
<gene>
    <name evidence="2" type="ORF">P12053L_03</name>
</gene>
<dbReference type="InterPro" id="IPR055245">
    <property type="entry name" value="HTH_proteobacteria"/>
</dbReference>
<evidence type="ECO:0000313" key="2">
    <source>
        <dbReference type="EMBL" id="AFM54608.1"/>
    </source>
</evidence>
<dbReference type="OrthoDB" id="36884at10239"/>
<feature type="domain" description="Winged helix-turn-helix" evidence="1">
    <location>
        <begin position="4"/>
        <end position="68"/>
    </location>
</feature>
<evidence type="ECO:0000259" key="1">
    <source>
        <dbReference type="Pfam" id="PF14090"/>
    </source>
</evidence>
<evidence type="ECO:0000313" key="3">
    <source>
        <dbReference type="Proteomes" id="UP000002825"/>
    </source>
</evidence>
<dbReference type="Proteomes" id="UP000002825">
    <property type="component" value="Segment"/>
</dbReference>